<dbReference type="Proteomes" id="UP000002254">
    <property type="component" value="Chromosome 10"/>
</dbReference>
<evidence type="ECO:0000313" key="1">
    <source>
        <dbReference type="Ensembl" id="ENSCAFP00000068900.1"/>
    </source>
</evidence>
<organism evidence="1 2">
    <name type="scientific">Canis lupus familiaris</name>
    <name type="common">Dog</name>
    <name type="synonym">Canis familiaris</name>
    <dbReference type="NCBI Taxonomy" id="9615"/>
    <lineage>
        <taxon>Eukaryota</taxon>
        <taxon>Metazoa</taxon>
        <taxon>Chordata</taxon>
        <taxon>Craniata</taxon>
        <taxon>Vertebrata</taxon>
        <taxon>Euteleostomi</taxon>
        <taxon>Mammalia</taxon>
        <taxon>Eutheria</taxon>
        <taxon>Laurasiatheria</taxon>
        <taxon>Carnivora</taxon>
        <taxon>Caniformia</taxon>
        <taxon>Canidae</taxon>
        <taxon>Canis</taxon>
    </lineage>
</organism>
<dbReference type="Ensembl" id="ENSCAFT00000101336.1">
    <property type="protein sequence ID" value="ENSCAFP00000068900.1"/>
    <property type="gene ID" value="ENSCAFG00000059155.1"/>
</dbReference>
<accession>A0A8P0TKT7</accession>
<reference evidence="1" key="2">
    <citation type="submission" date="2025-08" db="UniProtKB">
        <authorList>
            <consortium name="Ensembl"/>
        </authorList>
    </citation>
    <scope>IDENTIFICATION</scope>
</reference>
<proteinExistence type="predicted"/>
<sequence length="143" mass="15552">MDENTFTQNFRNDHNPSKTYLCYQVELSDGSSGVLLDPDKDIVQNEVTGPGDCSVQGLPILGPSGGRRFWVDMRCGLDPRTSQAWSRPQPTARLESVGTVSVVVTGGATHWEAVPVAQGLHRQSLSPEPRAQPLPFCCASRKS</sequence>
<protein>
    <submittedName>
        <fullName evidence="1">Uncharacterized protein</fullName>
    </submittedName>
</protein>
<dbReference type="Gene3D" id="3.40.140.10">
    <property type="entry name" value="Cytidine Deaminase, domain 2"/>
    <property type="match status" value="1"/>
</dbReference>
<dbReference type="AlphaFoldDB" id="A0A8P0TKT7"/>
<evidence type="ECO:0000313" key="2">
    <source>
        <dbReference type="Proteomes" id="UP000002254"/>
    </source>
</evidence>
<name>A0A8P0TKT7_CANLF</name>
<reference evidence="1 2" key="1">
    <citation type="journal article" date="2005" name="Nature">
        <title>Genome sequence, comparative analysis and haplotype structure of the domestic dog.</title>
        <authorList>
            <consortium name="Broad Sequencing Platform"/>
            <person name="Lindblad-Toh K."/>
            <person name="Wade C.M."/>
            <person name="Mikkelsen T.S."/>
            <person name="Karlsson E.K."/>
            <person name="Jaffe D.B."/>
            <person name="Kamal M."/>
            <person name="Clamp M."/>
            <person name="Chang J.L."/>
            <person name="Kulbokas E.J. III"/>
            <person name="Zody M.C."/>
            <person name="Mauceli E."/>
            <person name="Xie X."/>
            <person name="Breen M."/>
            <person name="Wayne R.K."/>
            <person name="Ostrander E.A."/>
            <person name="Ponting C.P."/>
            <person name="Galibert F."/>
            <person name="Smith D.R."/>
            <person name="DeJong P.J."/>
            <person name="Kirkness E."/>
            <person name="Alvarez P."/>
            <person name="Biagi T."/>
            <person name="Brockman W."/>
            <person name="Butler J."/>
            <person name="Chin C.W."/>
            <person name="Cook A."/>
            <person name="Cuff J."/>
            <person name="Daly M.J."/>
            <person name="DeCaprio D."/>
            <person name="Gnerre S."/>
            <person name="Grabherr M."/>
            <person name="Kellis M."/>
            <person name="Kleber M."/>
            <person name="Bardeleben C."/>
            <person name="Goodstadt L."/>
            <person name="Heger A."/>
            <person name="Hitte C."/>
            <person name="Kim L."/>
            <person name="Koepfli K.P."/>
            <person name="Parker H.G."/>
            <person name="Pollinger J.P."/>
            <person name="Searle S.M."/>
            <person name="Sutter N.B."/>
            <person name="Thomas R."/>
            <person name="Webber C."/>
            <person name="Baldwin J."/>
            <person name="Abebe A."/>
            <person name="Abouelleil A."/>
            <person name="Aftuck L."/>
            <person name="Ait-Zahra M."/>
            <person name="Aldredge T."/>
            <person name="Allen N."/>
            <person name="An P."/>
            <person name="Anderson S."/>
            <person name="Antoine C."/>
            <person name="Arachchi H."/>
            <person name="Aslam A."/>
            <person name="Ayotte L."/>
            <person name="Bachantsang P."/>
            <person name="Barry A."/>
            <person name="Bayul T."/>
            <person name="Benamara M."/>
            <person name="Berlin A."/>
            <person name="Bessette D."/>
            <person name="Blitshteyn B."/>
            <person name="Bloom T."/>
            <person name="Blye J."/>
            <person name="Boguslavskiy L."/>
            <person name="Bonnet C."/>
            <person name="Boukhgalter B."/>
            <person name="Brown A."/>
            <person name="Cahill P."/>
            <person name="Calixte N."/>
            <person name="Camarata J."/>
            <person name="Cheshatsang Y."/>
            <person name="Chu J."/>
            <person name="Citroen M."/>
            <person name="Collymore A."/>
            <person name="Cooke P."/>
            <person name="Dawoe T."/>
            <person name="Daza R."/>
            <person name="Decktor K."/>
            <person name="DeGray S."/>
            <person name="Dhargay N."/>
            <person name="Dooley K."/>
            <person name="Dooley K."/>
            <person name="Dorje P."/>
            <person name="Dorjee K."/>
            <person name="Dorris L."/>
            <person name="Duffey N."/>
            <person name="Dupes A."/>
            <person name="Egbiremolen O."/>
            <person name="Elong R."/>
            <person name="Falk J."/>
            <person name="Farina A."/>
            <person name="Faro S."/>
            <person name="Ferguson D."/>
            <person name="Ferreira P."/>
            <person name="Fisher S."/>
            <person name="FitzGerald M."/>
            <person name="Foley K."/>
            <person name="Foley C."/>
            <person name="Franke A."/>
            <person name="Friedrich D."/>
            <person name="Gage D."/>
            <person name="Garber M."/>
            <person name="Gearin G."/>
            <person name="Giannoukos G."/>
            <person name="Goode T."/>
            <person name="Goyette A."/>
            <person name="Graham J."/>
            <person name="Grandbois E."/>
            <person name="Gyaltsen K."/>
            <person name="Hafez N."/>
            <person name="Hagopian D."/>
            <person name="Hagos B."/>
            <person name="Hall J."/>
            <person name="Healy C."/>
            <person name="Hegarty R."/>
            <person name="Honan T."/>
            <person name="Horn A."/>
            <person name="Houde N."/>
            <person name="Hughes L."/>
            <person name="Hunnicutt L."/>
            <person name="Husby M."/>
            <person name="Jester B."/>
            <person name="Jones C."/>
            <person name="Kamat A."/>
            <person name="Kanga B."/>
            <person name="Kells C."/>
            <person name="Khazanovich D."/>
            <person name="Kieu A.C."/>
            <person name="Kisner P."/>
            <person name="Kumar M."/>
            <person name="Lance K."/>
            <person name="Landers T."/>
            <person name="Lara M."/>
            <person name="Lee W."/>
            <person name="Leger J.P."/>
            <person name="Lennon N."/>
            <person name="Leuper L."/>
            <person name="LeVine S."/>
            <person name="Liu J."/>
            <person name="Liu X."/>
            <person name="Lokyitsang Y."/>
            <person name="Lokyitsang T."/>
            <person name="Lui A."/>
            <person name="Macdonald J."/>
            <person name="Major J."/>
            <person name="Marabella R."/>
            <person name="Maru K."/>
            <person name="Matthews C."/>
            <person name="McDonough S."/>
            <person name="Mehta T."/>
            <person name="Meldrim J."/>
            <person name="Melnikov A."/>
            <person name="Meneus L."/>
            <person name="Mihalev A."/>
            <person name="Mihova T."/>
            <person name="Miller K."/>
            <person name="Mittelman R."/>
            <person name="Mlenga V."/>
            <person name="Mulrain L."/>
            <person name="Munson G."/>
            <person name="Navidi A."/>
            <person name="Naylor J."/>
            <person name="Nguyen T."/>
            <person name="Nguyen N."/>
            <person name="Nguyen C."/>
            <person name="Nguyen T."/>
            <person name="Nicol R."/>
            <person name="Norbu N."/>
            <person name="Norbu C."/>
            <person name="Novod N."/>
            <person name="Nyima T."/>
            <person name="Olandt P."/>
            <person name="O'Neill B."/>
            <person name="O'Neill K."/>
            <person name="Osman S."/>
            <person name="Oyono L."/>
            <person name="Patti C."/>
            <person name="Perrin D."/>
            <person name="Phunkhang P."/>
            <person name="Pierre F."/>
            <person name="Priest M."/>
            <person name="Rachupka A."/>
            <person name="Raghuraman S."/>
            <person name="Rameau R."/>
            <person name="Ray V."/>
            <person name="Raymond C."/>
            <person name="Rege F."/>
            <person name="Rise C."/>
            <person name="Rogers J."/>
            <person name="Rogov P."/>
            <person name="Sahalie J."/>
            <person name="Settipalli S."/>
            <person name="Sharpe T."/>
            <person name="Shea T."/>
            <person name="Sheehan M."/>
            <person name="Sherpa N."/>
            <person name="Shi J."/>
            <person name="Shih D."/>
            <person name="Sloan J."/>
            <person name="Smith C."/>
            <person name="Sparrow T."/>
            <person name="Stalker J."/>
            <person name="Stange-Thomann N."/>
            <person name="Stavropoulos S."/>
            <person name="Stone C."/>
            <person name="Stone S."/>
            <person name="Sykes S."/>
            <person name="Tchuinga P."/>
            <person name="Tenzing P."/>
            <person name="Tesfaye S."/>
            <person name="Thoulutsang D."/>
            <person name="Thoulutsang Y."/>
            <person name="Topham K."/>
            <person name="Topping I."/>
            <person name="Tsamla T."/>
            <person name="Vassiliev H."/>
            <person name="Venkataraman V."/>
            <person name="Vo A."/>
            <person name="Wangchuk T."/>
            <person name="Wangdi T."/>
            <person name="Weiand M."/>
            <person name="Wilkinson J."/>
            <person name="Wilson A."/>
            <person name="Yadav S."/>
            <person name="Yang S."/>
            <person name="Yang X."/>
            <person name="Young G."/>
            <person name="Yu Q."/>
            <person name="Zainoun J."/>
            <person name="Zembek L."/>
            <person name="Zimmer A."/>
            <person name="Lander E.S."/>
        </authorList>
    </citation>
    <scope>NUCLEOTIDE SEQUENCE [LARGE SCALE GENOMIC DNA]</scope>
    <source>
        <strain evidence="1">Boxer</strain>
    </source>
</reference>